<name>A0A0L6V1M0_9BASI</name>
<dbReference type="Proteomes" id="UP000037035">
    <property type="component" value="Unassembled WGS sequence"/>
</dbReference>
<proteinExistence type="predicted"/>
<comment type="caution">
    <text evidence="1">The sequence shown here is derived from an EMBL/GenBank/DDBJ whole genome shotgun (WGS) entry which is preliminary data.</text>
</comment>
<protein>
    <submittedName>
        <fullName evidence="1">Uncharacterized protein</fullName>
    </submittedName>
</protein>
<dbReference type="VEuPathDB" id="FungiDB:VP01_2892g2"/>
<keyword evidence="2" id="KW-1185">Reference proteome</keyword>
<gene>
    <name evidence="1" type="ORF">VP01_2892g2</name>
</gene>
<evidence type="ECO:0000313" key="2">
    <source>
        <dbReference type="Proteomes" id="UP000037035"/>
    </source>
</evidence>
<organism evidence="1 2">
    <name type="scientific">Puccinia sorghi</name>
    <dbReference type="NCBI Taxonomy" id="27349"/>
    <lineage>
        <taxon>Eukaryota</taxon>
        <taxon>Fungi</taxon>
        <taxon>Dikarya</taxon>
        <taxon>Basidiomycota</taxon>
        <taxon>Pucciniomycotina</taxon>
        <taxon>Pucciniomycetes</taxon>
        <taxon>Pucciniales</taxon>
        <taxon>Pucciniaceae</taxon>
        <taxon>Puccinia</taxon>
    </lineage>
</organism>
<reference evidence="1 2" key="1">
    <citation type="submission" date="2015-08" db="EMBL/GenBank/DDBJ databases">
        <title>Next Generation Sequencing and Analysis of the Genome of Puccinia sorghi L Schw, the Causal Agent of Maize Common Rust.</title>
        <authorList>
            <person name="Rochi L."/>
            <person name="Burguener G."/>
            <person name="Darino M."/>
            <person name="Turjanski A."/>
            <person name="Kreff E."/>
            <person name="Dieguez M.J."/>
            <person name="Sacco F."/>
        </authorList>
    </citation>
    <scope>NUCLEOTIDE SEQUENCE [LARGE SCALE GENOMIC DNA]</scope>
    <source>
        <strain evidence="1 2">RO10H11247</strain>
    </source>
</reference>
<sequence>MKAGSGGEGSCGCVDAESCILSDHQSILKRGEAVKGIVYLKMKSKVPKNIRRRTLSFTTDNFSFHNVPWRRNIQIRCLLWECPKACTPLLRKVGIVFDILPSNPRVWFLFQGRLEEVFLLSCLGSPRGNVIVIGSLESYKHSPCTLFRMVIVLILIGVGGWRSDKQDANWGLLGIRFFHRPKRFDSNFELQGSKHGQHTSWVKSYLHFILQHQSLSNINLVCLIFCVIDYFLDALRNSFEGLLSSLCKTRLKSSHHLLQEGFTKRTREIFLHSVIYLTLEFSMHISPGHKQRQNAMCAHTFILGLVILERSQRNLSTNYQRKGSKTLSKYPNISPYRIKLINCYKTHTKYLCGKSGKPISHGFLIFFQIIYLSWNTFNGYELYGCSDTIESFADWNIWLFEKKKKKAVDLFQQSTQDNGDTFIYGFQGNEMMLDANCI</sequence>
<accession>A0A0L6V1M0</accession>
<dbReference type="EMBL" id="LAVV01007826">
    <property type="protein sequence ID" value="KNZ54644.1"/>
    <property type="molecule type" value="Genomic_DNA"/>
</dbReference>
<dbReference type="AlphaFoldDB" id="A0A0L6V1M0"/>
<evidence type="ECO:0000313" key="1">
    <source>
        <dbReference type="EMBL" id="KNZ54644.1"/>
    </source>
</evidence>